<dbReference type="AlphaFoldDB" id="A0AAV8YGA9"/>
<keyword evidence="17" id="KW-1185">Reference proteome</keyword>
<evidence type="ECO:0000256" key="10">
    <source>
        <dbReference type="ARBA" id="ARBA00022989"/>
    </source>
</evidence>
<evidence type="ECO:0000256" key="1">
    <source>
        <dbReference type="ARBA" id="ARBA00002860"/>
    </source>
</evidence>
<dbReference type="Pfam" id="PF04790">
    <property type="entry name" value="Sarcoglycan_1"/>
    <property type="match status" value="1"/>
</dbReference>
<dbReference type="Proteomes" id="UP001162162">
    <property type="component" value="Unassembled WGS sequence"/>
</dbReference>
<keyword evidence="14" id="KW-0206">Cytoskeleton</keyword>
<evidence type="ECO:0000256" key="11">
    <source>
        <dbReference type="ARBA" id="ARBA00023136"/>
    </source>
</evidence>
<keyword evidence="7" id="KW-0963">Cytoplasm</keyword>
<reference evidence="16" key="1">
    <citation type="journal article" date="2023" name="Insect Mol. Biol.">
        <title>Genome sequencing provides insights into the evolution of gene families encoding plant cell wall-degrading enzymes in longhorned beetles.</title>
        <authorList>
            <person name="Shin N.R."/>
            <person name="Okamura Y."/>
            <person name="Kirsch R."/>
            <person name="Pauchet Y."/>
        </authorList>
    </citation>
    <scope>NUCLEOTIDE SEQUENCE</scope>
    <source>
        <strain evidence="16">AMC_N1</strain>
    </source>
</reference>
<evidence type="ECO:0000256" key="13">
    <source>
        <dbReference type="ARBA" id="ARBA00023180"/>
    </source>
</evidence>
<dbReference type="GO" id="GO:0016012">
    <property type="term" value="C:sarcoglycan complex"/>
    <property type="evidence" value="ECO:0007669"/>
    <property type="project" value="InterPro"/>
</dbReference>
<evidence type="ECO:0000256" key="4">
    <source>
        <dbReference type="ARBA" id="ARBA00007574"/>
    </source>
</evidence>
<dbReference type="GO" id="GO:0005856">
    <property type="term" value="C:cytoskeleton"/>
    <property type="evidence" value="ECO:0007669"/>
    <property type="project" value="UniProtKB-SubCell"/>
</dbReference>
<keyword evidence="11" id="KW-0472">Membrane</keyword>
<evidence type="ECO:0000256" key="8">
    <source>
        <dbReference type="ARBA" id="ARBA00022692"/>
    </source>
</evidence>
<keyword evidence="8" id="KW-0812">Transmembrane</keyword>
<dbReference type="EMBL" id="JAPWTK010000100">
    <property type="protein sequence ID" value="KAJ8950466.1"/>
    <property type="molecule type" value="Genomic_DNA"/>
</dbReference>
<dbReference type="PANTHER" id="PTHR21142:SF2">
    <property type="entry name" value="BETA-SARCOGLYCAN"/>
    <property type="match status" value="1"/>
</dbReference>
<evidence type="ECO:0000256" key="5">
    <source>
        <dbReference type="ARBA" id="ARBA00015329"/>
    </source>
</evidence>
<evidence type="ECO:0000256" key="12">
    <source>
        <dbReference type="ARBA" id="ARBA00023157"/>
    </source>
</evidence>
<sequence length="270" mass="30229">MLDSPPTSDVFSDDMDSSSIRDKTLLSKSVPRHNNNNFKTGTESIELIPDSDAIKLFGDIDLDHIYKRDGRLEGYEGESVTVTSEDSSIILNLEGYSRPGRATMKLKIAKNETIFRGLNLFEVKNENDRAIFTVSEPVFASLKNGRNFKAKRIQTNKIRSPNDEDLKIDSEKINLKGAEGTKMEGREVVWSAEEDIYLSSNGSIALSGQDGTFIDVRRIPLANTNGNTYATAQFKVCVCMPGGKLFRIPVIDPQDRVYCHHVNMQHNFCL</sequence>
<evidence type="ECO:0000256" key="9">
    <source>
        <dbReference type="ARBA" id="ARBA00022968"/>
    </source>
</evidence>
<dbReference type="PANTHER" id="PTHR21142">
    <property type="entry name" value="SARCOGLYCANS"/>
    <property type="match status" value="1"/>
</dbReference>
<dbReference type="InterPro" id="IPR006875">
    <property type="entry name" value="Sarcoglycan"/>
</dbReference>
<gene>
    <name evidence="16" type="ORF">NQ318_010344</name>
</gene>
<evidence type="ECO:0000256" key="2">
    <source>
        <dbReference type="ARBA" id="ARBA00004245"/>
    </source>
</evidence>
<proteinExistence type="inferred from homology"/>
<comment type="function">
    <text evidence="1">Component of the sarcoglycan complex, a subcomplex of the dystrophin-glycoprotein complex which forms a link between the F-actin cytoskeleton and the extracellular matrix.</text>
</comment>
<name>A0AAV8YGA9_9CUCU</name>
<comment type="caution">
    <text evidence="16">The sequence shown here is derived from an EMBL/GenBank/DDBJ whole genome shotgun (WGS) entry which is preliminary data.</text>
</comment>
<keyword evidence="12" id="KW-1015">Disulfide bond</keyword>
<evidence type="ECO:0000313" key="16">
    <source>
        <dbReference type="EMBL" id="KAJ8950466.1"/>
    </source>
</evidence>
<keyword evidence="13" id="KW-0325">Glycoprotein</keyword>
<keyword evidence="6" id="KW-1003">Cell membrane</keyword>
<keyword evidence="10" id="KW-1133">Transmembrane helix</keyword>
<evidence type="ECO:0000313" key="17">
    <source>
        <dbReference type="Proteomes" id="UP001162162"/>
    </source>
</evidence>
<comment type="similarity">
    <text evidence="4">Belongs to the sarcoglycan beta/delta/gamma/zeta family.</text>
</comment>
<evidence type="ECO:0000256" key="14">
    <source>
        <dbReference type="ARBA" id="ARBA00023212"/>
    </source>
</evidence>
<keyword evidence="9" id="KW-0735">Signal-anchor</keyword>
<protein>
    <recommendedName>
        <fullName evidence="5">Beta-sarcoglycan</fullName>
    </recommendedName>
</protein>
<evidence type="ECO:0000256" key="6">
    <source>
        <dbReference type="ARBA" id="ARBA00022475"/>
    </source>
</evidence>
<accession>A0AAV8YGA9</accession>
<dbReference type="InterPro" id="IPR027659">
    <property type="entry name" value="Sgcb"/>
</dbReference>
<organism evidence="16 17">
    <name type="scientific">Aromia moschata</name>
    <dbReference type="NCBI Taxonomy" id="1265417"/>
    <lineage>
        <taxon>Eukaryota</taxon>
        <taxon>Metazoa</taxon>
        <taxon>Ecdysozoa</taxon>
        <taxon>Arthropoda</taxon>
        <taxon>Hexapoda</taxon>
        <taxon>Insecta</taxon>
        <taxon>Pterygota</taxon>
        <taxon>Neoptera</taxon>
        <taxon>Endopterygota</taxon>
        <taxon>Coleoptera</taxon>
        <taxon>Polyphaga</taxon>
        <taxon>Cucujiformia</taxon>
        <taxon>Chrysomeloidea</taxon>
        <taxon>Cerambycidae</taxon>
        <taxon>Cerambycinae</taxon>
        <taxon>Callichromatini</taxon>
        <taxon>Aromia</taxon>
    </lineage>
</organism>
<evidence type="ECO:0000256" key="3">
    <source>
        <dbReference type="ARBA" id="ARBA00004274"/>
    </source>
</evidence>
<dbReference type="GO" id="GO:0007517">
    <property type="term" value="P:muscle organ development"/>
    <property type="evidence" value="ECO:0007669"/>
    <property type="project" value="InterPro"/>
</dbReference>
<comment type="subcellular location">
    <subcellularLocation>
        <location evidence="3">Cell membrane</location>
        <location evidence="3">Sarcolemma</location>
        <topology evidence="3">Single-pass type II membrane protein</topology>
    </subcellularLocation>
    <subcellularLocation>
        <location evidence="2">Cytoplasm</location>
        <location evidence="2">Cytoskeleton</location>
    </subcellularLocation>
</comment>
<evidence type="ECO:0000256" key="15">
    <source>
        <dbReference type="ARBA" id="ARBA00026041"/>
    </source>
</evidence>
<comment type="subunit">
    <text evidence="15">Cross-link to form 2 major subcomplexes: one consisting of SGCB, SGCD and SGCG and the other consisting of SGCB and SGCD. The association between SGCB and SGCG is particularly strong while SGCA is loosely associated with the other sarcoglycans.</text>
</comment>
<evidence type="ECO:0000256" key="7">
    <source>
        <dbReference type="ARBA" id="ARBA00022490"/>
    </source>
</evidence>
<dbReference type="GO" id="GO:0042383">
    <property type="term" value="C:sarcolemma"/>
    <property type="evidence" value="ECO:0007669"/>
    <property type="project" value="UniProtKB-SubCell"/>
</dbReference>